<gene>
    <name evidence="1" type="ordered locus">BN6_45510</name>
</gene>
<dbReference type="EMBL" id="HE804045">
    <property type="protein sequence ID" value="CCH31831.1"/>
    <property type="molecule type" value="Genomic_DNA"/>
</dbReference>
<evidence type="ECO:0008006" key="3">
    <source>
        <dbReference type="Google" id="ProtNLM"/>
    </source>
</evidence>
<dbReference type="Proteomes" id="UP000006281">
    <property type="component" value="Chromosome"/>
</dbReference>
<reference evidence="1 2" key="1">
    <citation type="journal article" date="2012" name="BMC Genomics">
        <title>Complete genome sequence of Saccharothrix espanaensis DSM 44229T and comparison to the other completely sequenced Pseudonocardiaceae.</title>
        <authorList>
            <person name="Strobel T."/>
            <person name="Al-Dilaimi A."/>
            <person name="Blom J."/>
            <person name="Gessner A."/>
            <person name="Kalinowski J."/>
            <person name="Luzhetska M."/>
            <person name="Puhler A."/>
            <person name="Szczepanowski R."/>
            <person name="Bechthold A."/>
            <person name="Ruckert C."/>
        </authorList>
    </citation>
    <scope>NUCLEOTIDE SEQUENCE [LARGE SCALE GENOMIC DNA]</scope>
    <source>
        <strain evidence="2">ATCC 51144 / DSM 44229 / JCM 9112 / NBRC 15066 / NRRL 15764</strain>
    </source>
</reference>
<organism evidence="1 2">
    <name type="scientific">Saccharothrix espanaensis (strain ATCC 51144 / DSM 44229 / JCM 9112 / NBRC 15066 / NRRL 15764)</name>
    <dbReference type="NCBI Taxonomy" id="1179773"/>
    <lineage>
        <taxon>Bacteria</taxon>
        <taxon>Bacillati</taxon>
        <taxon>Actinomycetota</taxon>
        <taxon>Actinomycetes</taxon>
        <taxon>Pseudonocardiales</taxon>
        <taxon>Pseudonocardiaceae</taxon>
        <taxon>Saccharothrix</taxon>
    </lineage>
</organism>
<evidence type="ECO:0000313" key="1">
    <source>
        <dbReference type="EMBL" id="CCH31831.1"/>
    </source>
</evidence>
<proteinExistence type="predicted"/>
<keyword evidence="2" id="KW-1185">Reference proteome</keyword>
<dbReference type="RefSeq" id="WP_015101943.1">
    <property type="nucleotide sequence ID" value="NC_019673.1"/>
</dbReference>
<dbReference type="BioCyc" id="SESP1179773:BN6_RS22040-MONOMER"/>
<accession>K0K0G3</accession>
<dbReference type="AlphaFoldDB" id="K0K0G3"/>
<dbReference type="KEGG" id="sesp:BN6_45510"/>
<protein>
    <recommendedName>
        <fullName evidence="3">ANTAR domain-containing protein</fullName>
    </recommendedName>
</protein>
<dbReference type="OrthoDB" id="3700354at2"/>
<dbReference type="PATRIC" id="fig|1179773.3.peg.4561"/>
<evidence type="ECO:0000313" key="2">
    <source>
        <dbReference type="Proteomes" id="UP000006281"/>
    </source>
</evidence>
<dbReference type="eggNOG" id="ENOG50326K8">
    <property type="taxonomic scope" value="Bacteria"/>
</dbReference>
<dbReference type="HOGENOM" id="CLU_2490976_0_0_11"/>
<sequence>MSSGPSEQAREAEARRVVDRMLRRAALHEAIGILQVWNSCGPQQARDDLHHSTSQDTEAHRVIAAVDATADGRDDPDLSWE</sequence>
<name>K0K0G3_SACES</name>